<evidence type="ECO:0000313" key="2">
    <source>
        <dbReference type="Proteomes" id="UP000800094"/>
    </source>
</evidence>
<keyword evidence="2" id="KW-1185">Reference proteome</keyword>
<reference evidence="1" key="1">
    <citation type="journal article" date="2020" name="Stud. Mycol.">
        <title>101 Dothideomycetes genomes: a test case for predicting lifestyles and emergence of pathogens.</title>
        <authorList>
            <person name="Haridas S."/>
            <person name="Albert R."/>
            <person name="Binder M."/>
            <person name="Bloem J."/>
            <person name="Labutti K."/>
            <person name="Salamov A."/>
            <person name="Andreopoulos B."/>
            <person name="Baker S."/>
            <person name="Barry K."/>
            <person name="Bills G."/>
            <person name="Bluhm B."/>
            <person name="Cannon C."/>
            <person name="Castanera R."/>
            <person name="Culley D."/>
            <person name="Daum C."/>
            <person name="Ezra D."/>
            <person name="Gonzalez J."/>
            <person name="Henrissat B."/>
            <person name="Kuo A."/>
            <person name="Liang C."/>
            <person name="Lipzen A."/>
            <person name="Lutzoni F."/>
            <person name="Magnuson J."/>
            <person name="Mondo S."/>
            <person name="Nolan M."/>
            <person name="Ohm R."/>
            <person name="Pangilinan J."/>
            <person name="Park H.-J."/>
            <person name="Ramirez L."/>
            <person name="Alfaro M."/>
            <person name="Sun H."/>
            <person name="Tritt A."/>
            <person name="Yoshinaga Y."/>
            <person name="Zwiers L.-H."/>
            <person name="Turgeon B."/>
            <person name="Goodwin S."/>
            <person name="Spatafora J."/>
            <person name="Crous P."/>
            <person name="Grigoriev I."/>
        </authorList>
    </citation>
    <scope>NUCLEOTIDE SEQUENCE</scope>
    <source>
        <strain evidence="1">CBS 122368</strain>
    </source>
</reference>
<name>A0A6A6IX95_9PLEO</name>
<proteinExistence type="predicted"/>
<dbReference type="AlphaFoldDB" id="A0A6A6IX95"/>
<sequence>MSPTISSLLFHTAWRHLSFQATPWMIPRSSLDENGLIPRALFPEVYDQVKGIVDDLGEEAQYAAWFWVEGPQGEDGLHPAFSLPANR</sequence>
<accession>A0A6A6IX95</accession>
<dbReference type="RefSeq" id="XP_033688817.1">
    <property type="nucleotide sequence ID" value="XM_033835296.1"/>
</dbReference>
<dbReference type="EMBL" id="ML987191">
    <property type="protein sequence ID" value="KAF2253813.1"/>
    <property type="molecule type" value="Genomic_DNA"/>
</dbReference>
<organism evidence="1 2">
    <name type="scientific">Trematosphaeria pertusa</name>
    <dbReference type="NCBI Taxonomy" id="390896"/>
    <lineage>
        <taxon>Eukaryota</taxon>
        <taxon>Fungi</taxon>
        <taxon>Dikarya</taxon>
        <taxon>Ascomycota</taxon>
        <taxon>Pezizomycotina</taxon>
        <taxon>Dothideomycetes</taxon>
        <taxon>Pleosporomycetidae</taxon>
        <taxon>Pleosporales</taxon>
        <taxon>Massarineae</taxon>
        <taxon>Trematosphaeriaceae</taxon>
        <taxon>Trematosphaeria</taxon>
    </lineage>
</organism>
<dbReference type="Proteomes" id="UP000800094">
    <property type="component" value="Unassembled WGS sequence"/>
</dbReference>
<protein>
    <submittedName>
        <fullName evidence="1">Uncharacterized protein</fullName>
    </submittedName>
</protein>
<evidence type="ECO:0000313" key="1">
    <source>
        <dbReference type="EMBL" id="KAF2253813.1"/>
    </source>
</evidence>
<dbReference type="GeneID" id="54588626"/>
<gene>
    <name evidence="1" type="ORF">BU26DRAFT_601860</name>
</gene>